<comment type="caution">
    <text evidence="2">The sequence shown here is derived from an EMBL/GenBank/DDBJ whole genome shotgun (WGS) entry which is preliminary data.</text>
</comment>
<dbReference type="AlphaFoldDB" id="A0A2P5FPE3"/>
<name>A0A2P5FPE3_TREOI</name>
<protein>
    <submittedName>
        <fullName evidence="2">Uncharacterized protein</fullName>
    </submittedName>
</protein>
<proteinExistence type="predicted"/>
<keyword evidence="3" id="KW-1185">Reference proteome</keyword>
<dbReference type="Proteomes" id="UP000237000">
    <property type="component" value="Unassembled WGS sequence"/>
</dbReference>
<accession>A0A2P5FPE3</accession>
<evidence type="ECO:0000313" key="2">
    <source>
        <dbReference type="EMBL" id="PON99687.1"/>
    </source>
</evidence>
<gene>
    <name evidence="2" type="ORF">TorRG33x02_044520</name>
</gene>
<organism evidence="2 3">
    <name type="scientific">Trema orientale</name>
    <name type="common">Charcoal tree</name>
    <name type="synonym">Celtis orientalis</name>
    <dbReference type="NCBI Taxonomy" id="63057"/>
    <lineage>
        <taxon>Eukaryota</taxon>
        <taxon>Viridiplantae</taxon>
        <taxon>Streptophyta</taxon>
        <taxon>Embryophyta</taxon>
        <taxon>Tracheophyta</taxon>
        <taxon>Spermatophyta</taxon>
        <taxon>Magnoliopsida</taxon>
        <taxon>eudicotyledons</taxon>
        <taxon>Gunneridae</taxon>
        <taxon>Pentapetalae</taxon>
        <taxon>rosids</taxon>
        <taxon>fabids</taxon>
        <taxon>Rosales</taxon>
        <taxon>Cannabaceae</taxon>
        <taxon>Trema</taxon>
    </lineage>
</organism>
<dbReference type="EMBL" id="JXTC01000017">
    <property type="protein sequence ID" value="PON99687.1"/>
    <property type="molecule type" value="Genomic_DNA"/>
</dbReference>
<reference evidence="3" key="1">
    <citation type="submission" date="2016-06" db="EMBL/GenBank/DDBJ databases">
        <title>Parallel loss of symbiosis genes in relatives of nitrogen-fixing non-legume Parasponia.</title>
        <authorList>
            <person name="Van Velzen R."/>
            <person name="Holmer R."/>
            <person name="Bu F."/>
            <person name="Rutten L."/>
            <person name="Van Zeijl A."/>
            <person name="Liu W."/>
            <person name="Santuari L."/>
            <person name="Cao Q."/>
            <person name="Sharma T."/>
            <person name="Shen D."/>
            <person name="Roswanjaya Y."/>
            <person name="Wardhani T."/>
            <person name="Kalhor M.S."/>
            <person name="Jansen J."/>
            <person name="Van den Hoogen J."/>
            <person name="Gungor B."/>
            <person name="Hartog M."/>
            <person name="Hontelez J."/>
            <person name="Verver J."/>
            <person name="Yang W.-C."/>
            <person name="Schijlen E."/>
            <person name="Repin R."/>
            <person name="Schilthuizen M."/>
            <person name="Schranz E."/>
            <person name="Heidstra R."/>
            <person name="Miyata K."/>
            <person name="Fedorova E."/>
            <person name="Kohlen W."/>
            <person name="Bisseling T."/>
            <person name="Smit S."/>
            <person name="Geurts R."/>
        </authorList>
    </citation>
    <scope>NUCLEOTIDE SEQUENCE [LARGE SCALE GENOMIC DNA]</scope>
    <source>
        <strain evidence="3">cv. RG33-2</strain>
    </source>
</reference>
<evidence type="ECO:0000313" key="3">
    <source>
        <dbReference type="Proteomes" id="UP000237000"/>
    </source>
</evidence>
<dbReference type="OrthoDB" id="10599694at2759"/>
<evidence type="ECO:0000256" key="1">
    <source>
        <dbReference type="SAM" id="MobiDB-lite"/>
    </source>
</evidence>
<dbReference type="InParanoid" id="A0A2P5FPE3"/>
<feature type="region of interest" description="Disordered" evidence="1">
    <location>
        <begin position="1"/>
        <end position="22"/>
    </location>
</feature>
<sequence length="94" mass="10019">MAAEVAVVEGELEDEVGGGQEDGAEVAVVEGELEDEVVEWMAEVAVEGTDDLELEALVLVEAAEKGDRGEEGKMGNCCFGMPFWCIVSIYKYGS</sequence>